<dbReference type="SUPFAM" id="SSF57716">
    <property type="entry name" value="Glucocorticoid receptor-like (DNA-binding domain)"/>
    <property type="match status" value="1"/>
</dbReference>
<keyword evidence="5 9" id="KW-0440">LIM domain</keyword>
<evidence type="ECO:0000256" key="3">
    <source>
        <dbReference type="ARBA" id="ARBA00022737"/>
    </source>
</evidence>
<dbReference type="Gene3D" id="2.10.110.10">
    <property type="entry name" value="Cysteine Rich Protein"/>
    <property type="match status" value="1"/>
</dbReference>
<name>E2C0A5_HARSA</name>
<dbReference type="InterPro" id="IPR050453">
    <property type="entry name" value="LIM_Homeobox_TF"/>
</dbReference>
<dbReference type="InterPro" id="IPR049618">
    <property type="entry name" value="Lhx1/5_LIM1"/>
</dbReference>
<keyword evidence="7 11" id="KW-0371">Homeobox</keyword>
<organism evidence="12">
    <name type="scientific">Harpegnathos saltator</name>
    <name type="common">Jerdon's jumping ant</name>
    <dbReference type="NCBI Taxonomy" id="610380"/>
    <lineage>
        <taxon>Eukaryota</taxon>
        <taxon>Metazoa</taxon>
        <taxon>Ecdysozoa</taxon>
        <taxon>Arthropoda</taxon>
        <taxon>Hexapoda</taxon>
        <taxon>Insecta</taxon>
        <taxon>Pterygota</taxon>
        <taxon>Neoptera</taxon>
        <taxon>Endopterygota</taxon>
        <taxon>Hymenoptera</taxon>
        <taxon>Apocrita</taxon>
        <taxon>Aculeata</taxon>
        <taxon>Formicoidea</taxon>
        <taxon>Formicidae</taxon>
        <taxon>Ponerinae</taxon>
        <taxon>Ponerini</taxon>
        <taxon>Harpegnathos</taxon>
    </lineage>
</organism>
<dbReference type="Proteomes" id="UP000008237">
    <property type="component" value="Unassembled WGS sequence"/>
</dbReference>
<evidence type="ECO:0000256" key="1">
    <source>
        <dbReference type="ARBA" id="ARBA00004123"/>
    </source>
</evidence>
<dbReference type="SMART" id="SM00132">
    <property type="entry name" value="LIM"/>
    <property type="match status" value="1"/>
</dbReference>
<dbReference type="GO" id="GO:0000981">
    <property type="term" value="F:DNA-binding transcription factor activity, RNA polymerase II-specific"/>
    <property type="evidence" value="ECO:0007669"/>
    <property type="project" value="TreeGrafter"/>
</dbReference>
<keyword evidence="8" id="KW-0539">Nucleus</keyword>
<evidence type="ECO:0000256" key="9">
    <source>
        <dbReference type="PROSITE-ProRule" id="PRU00125"/>
    </source>
</evidence>
<keyword evidence="3" id="KW-0677">Repeat</keyword>
<dbReference type="AlphaFoldDB" id="E2C0A5"/>
<keyword evidence="4 9" id="KW-0862">Zinc</keyword>
<evidence type="ECO:0000259" key="10">
    <source>
        <dbReference type="PROSITE" id="PS50023"/>
    </source>
</evidence>
<dbReference type="InParanoid" id="E2C0A5"/>
<dbReference type="STRING" id="610380.E2C0A5"/>
<dbReference type="GO" id="GO:0008270">
    <property type="term" value="F:zinc ion binding"/>
    <property type="evidence" value="ECO:0007669"/>
    <property type="project" value="InterPro"/>
</dbReference>
<dbReference type="PROSITE" id="PS00478">
    <property type="entry name" value="LIM_DOMAIN_1"/>
    <property type="match status" value="1"/>
</dbReference>
<keyword evidence="2 9" id="KW-0479">Metal-binding</keyword>
<evidence type="ECO:0000256" key="4">
    <source>
        <dbReference type="ARBA" id="ARBA00022833"/>
    </source>
</evidence>
<dbReference type="GO" id="GO:0000977">
    <property type="term" value="F:RNA polymerase II transcription regulatory region sequence-specific DNA binding"/>
    <property type="evidence" value="ECO:0007669"/>
    <property type="project" value="TreeGrafter"/>
</dbReference>
<gene>
    <name evidence="11" type="ORF">EAI_17456</name>
</gene>
<dbReference type="PANTHER" id="PTHR24208:SF105">
    <property type="entry name" value="DLIM1"/>
    <property type="match status" value="1"/>
</dbReference>
<dbReference type="InterPro" id="IPR001781">
    <property type="entry name" value="Znf_LIM"/>
</dbReference>
<dbReference type="GO" id="GO:0005634">
    <property type="term" value="C:nucleus"/>
    <property type="evidence" value="ECO:0007669"/>
    <property type="project" value="UniProtKB-SubCell"/>
</dbReference>
<evidence type="ECO:0000313" key="11">
    <source>
        <dbReference type="EMBL" id="EFN78657.1"/>
    </source>
</evidence>
<dbReference type="PROSITE" id="PS50023">
    <property type="entry name" value="LIM_DOMAIN_2"/>
    <property type="match status" value="1"/>
</dbReference>
<proteinExistence type="predicted"/>
<reference evidence="11 12" key="1">
    <citation type="journal article" date="2010" name="Science">
        <title>Genomic comparison of the ants Camponotus floridanus and Harpegnathos saltator.</title>
        <authorList>
            <person name="Bonasio R."/>
            <person name="Zhang G."/>
            <person name="Ye C."/>
            <person name="Mutti N.S."/>
            <person name="Fang X."/>
            <person name="Qin N."/>
            <person name="Donahue G."/>
            <person name="Yang P."/>
            <person name="Li Q."/>
            <person name="Li C."/>
            <person name="Zhang P."/>
            <person name="Huang Z."/>
            <person name="Berger S.L."/>
            <person name="Reinberg D."/>
            <person name="Wang J."/>
            <person name="Liebig J."/>
        </authorList>
    </citation>
    <scope>NUCLEOTIDE SEQUENCE [LARGE SCALE GENOMIC DNA]</scope>
    <source>
        <strain evidence="11 12">R22 G/1</strain>
    </source>
</reference>
<feature type="domain" description="LIM zinc-binding" evidence="10">
    <location>
        <begin position="19"/>
        <end position="78"/>
    </location>
</feature>
<comment type="subcellular location">
    <subcellularLocation>
        <location evidence="1">Nucleus</location>
    </subcellularLocation>
</comment>
<sequence length="142" mass="16582">MRCARSDLKAGRRGLAMLLSCAGCDKPIMDQYLLNVLDRAWHVECVRCFDCRITLQDKCFSREAKLFCRNDFFSSPTCCKSFFNESFFRREENSRSKRLWHSEKSRPNGIDPTELMEAPLRLETTIFYNILSINGLFDISTE</sequence>
<evidence type="ECO:0000256" key="6">
    <source>
        <dbReference type="ARBA" id="ARBA00023125"/>
    </source>
</evidence>
<evidence type="ECO:0000256" key="8">
    <source>
        <dbReference type="ARBA" id="ARBA00023242"/>
    </source>
</evidence>
<dbReference type="PANTHER" id="PTHR24208">
    <property type="entry name" value="LIM/HOMEOBOX PROTEIN LHX"/>
    <property type="match status" value="1"/>
</dbReference>
<keyword evidence="6" id="KW-0238">DNA-binding</keyword>
<dbReference type="Pfam" id="PF00412">
    <property type="entry name" value="LIM"/>
    <property type="match status" value="1"/>
</dbReference>
<keyword evidence="12" id="KW-1185">Reference proteome</keyword>
<dbReference type="OrthoDB" id="10068367at2759"/>
<dbReference type="FunFam" id="2.10.110.10:FF:000006">
    <property type="entry name" value="LIM homeobox transcription factor 1-beta"/>
    <property type="match status" value="1"/>
</dbReference>
<evidence type="ECO:0000256" key="7">
    <source>
        <dbReference type="ARBA" id="ARBA00023155"/>
    </source>
</evidence>
<dbReference type="GO" id="GO:0030182">
    <property type="term" value="P:neuron differentiation"/>
    <property type="evidence" value="ECO:0007669"/>
    <property type="project" value="TreeGrafter"/>
</dbReference>
<evidence type="ECO:0000256" key="5">
    <source>
        <dbReference type="ARBA" id="ARBA00023038"/>
    </source>
</evidence>
<accession>E2C0A5</accession>
<evidence type="ECO:0000256" key="2">
    <source>
        <dbReference type="ARBA" id="ARBA00022723"/>
    </source>
</evidence>
<evidence type="ECO:0000313" key="12">
    <source>
        <dbReference type="Proteomes" id="UP000008237"/>
    </source>
</evidence>
<protein>
    <submittedName>
        <fullName evidence="11">LIM/homeobox protein Lhx5</fullName>
    </submittedName>
</protein>
<dbReference type="CDD" id="cd09367">
    <property type="entry name" value="LIM1_Lhx1_Lhx5"/>
    <property type="match status" value="1"/>
</dbReference>
<dbReference type="EMBL" id="GL451753">
    <property type="protein sequence ID" value="EFN78657.1"/>
    <property type="molecule type" value="Genomic_DNA"/>
</dbReference>